<reference evidence="2" key="1">
    <citation type="submission" date="2018-05" db="EMBL/GenBank/DDBJ databases">
        <title>Complete genome sequence of Actinobacillus porcitonsillarum reference strain 9953L55 (CCUG 46996).</title>
        <authorList>
            <person name="Dona V."/>
            <person name="Perreten V."/>
        </authorList>
    </citation>
    <scope>NUCLEOTIDE SEQUENCE [LARGE SCALE GENOMIC DNA]</scope>
    <source>
        <strain evidence="2">9953L55</strain>
    </source>
</reference>
<evidence type="ECO:0000313" key="1">
    <source>
        <dbReference type="EMBL" id="AWI50683.1"/>
    </source>
</evidence>
<evidence type="ECO:0000313" key="2">
    <source>
        <dbReference type="Proteomes" id="UP000244920"/>
    </source>
</evidence>
<organism evidence="1 2">
    <name type="scientific">Actinobacillus porcitonsillarum</name>
    <dbReference type="NCBI Taxonomy" id="189834"/>
    <lineage>
        <taxon>Bacteria</taxon>
        <taxon>Pseudomonadati</taxon>
        <taxon>Pseudomonadota</taxon>
        <taxon>Gammaproteobacteria</taxon>
        <taxon>Pasteurellales</taxon>
        <taxon>Pasteurellaceae</taxon>
        <taxon>Actinobacillus</taxon>
    </lineage>
</organism>
<protein>
    <submittedName>
        <fullName evidence="1">Uncharacterized protein</fullName>
    </submittedName>
</protein>
<keyword evidence="2" id="KW-1185">Reference proteome</keyword>
<gene>
    <name evidence="1" type="ORF">DDU33_03870</name>
</gene>
<dbReference type="Proteomes" id="UP000244920">
    <property type="component" value="Chromosome"/>
</dbReference>
<sequence length="69" mass="7564">MTHSRQKAHLSMSPLSLLLRQIINSISGSQIALLQPSPLRTVQANLSAYSSSLSINYIVVGFTTFKFKA</sequence>
<dbReference type="KEGG" id="apor:DDU33_03870"/>
<proteinExistence type="predicted"/>
<dbReference type="EMBL" id="CP029206">
    <property type="protein sequence ID" value="AWI50683.1"/>
    <property type="molecule type" value="Genomic_DNA"/>
</dbReference>
<name>A0A2U8FI95_9PAST</name>
<accession>A0A2U8FI95</accession>
<dbReference type="AlphaFoldDB" id="A0A2U8FI95"/>